<keyword evidence="3" id="KW-1185">Reference proteome</keyword>
<dbReference type="AlphaFoldDB" id="A0AAN6NQR5"/>
<feature type="region of interest" description="Disordered" evidence="1">
    <location>
        <begin position="60"/>
        <end position="82"/>
    </location>
</feature>
<dbReference type="Proteomes" id="UP001303222">
    <property type="component" value="Unassembled WGS sequence"/>
</dbReference>
<name>A0AAN6NQR5_9PEZI</name>
<evidence type="ECO:0000313" key="3">
    <source>
        <dbReference type="Proteomes" id="UP001303222"/>
    </source>
</evidence>
<feature type="non-terminal residue" evidence="2">
    <location>
        <position position="1"/>
    </location>
</feature>
<evidence type="ECO:0000256" key="1">
    <source>
        <dbReference type="SAM" id="MobiDB-lite"/>
    </source>
</evidence>
<sequence length="94" mass="10419">VERECTSASLALHPETPNAGSPLTGPCDWLRVGRTGPSPAQDALPLWYPCITFEIVETHDPQTPRRPFRPPAAQSMMQCGTDSTVRERLYRKLG</sequence>
<proteinExistence type="predicted"/>
<feature type="region of interest" description="Disordered" evidence="1">
    <location>
        <begin position="1"/>
        <end position="24"/>
    </location>
</feature>
<gene>
    <name evidence="2" type="ORF">QBC32DRAFT_217547</name>
</gene>
<protein>
    <submittedName>
        <fullName evidence="2">Uncharacterized protein</fullName>
    </submittedName>
</protein>
<reference evidence="2" key="1">
    <citation type="journal article" date="2023" name="Mol. Phylogenet. Evol.">
        <title>Genome-scale phylogeny and comparative genomics of the fungal order Sordariales.</title>
        <authorList>
            <person name="Hensen N."/>
            <person name="Bonometti L."/>
            <person name="Westerberg I."/>
            <person name="Brannstrom I.O."/>
            <person name="Guillou S."/>
            <person name="Cros-Aarteil S."/>
            <person name="Calhoun S."/>
            <person name="Haridas S."/>
            <person name="Kuo A."/>
            <person name="Mondo S."/>
            <person name="Pangilinan J."/>
            <person name="Riley R."/>
            <person name="LaButti K."/>
            <person name="Andreopoulos B."/>
            <person name="Lipzen A."/>
            <person name="Chen C."/>
            <person name="Yan M."/>
            <person name="Daum C."/>
            <person name="Ng V."/>
            <person name="Clum A."/>
            <person name="Steindorff A."/>
            <person name="Ohm R.A."/>
            <person name="Martin F."/>
            <person name="Silar P."/>
            <person name="Natvig D.O."/>
            <person name="Lalanne C."/>
            <person name="Gautier V."/>
            <person name="Ament-Velasquez S.L."/>
            <person name="Kruys A."/>
            <person name="Hutchinson M.I."/>
            <person name="Powell A.J."/>
            <person name="Barry K."/>
            <person name="Miller A.N."/>
            <person name="Grigoriev I.V."/>
            <person name="Debuchy R."/>
            <person name="Gladieux P."/>
            <person name="Hiltunen Thoren M."/>
            <person name="Johannesson H."/>
        </authorList>
    </citation>
    <scope>NUCLEOTIDE SEQUENCE</scope>
    <source>
        <strain evidence="2">CBS 626.80</strain>
    </source>
</reference>
<comment type="caution">
    <text evidence="2">The sequence shown here is derived from an EMBL/GenBank/DDBJ whole genome shotgun (WGS) entry which is preliminary data.</text>
</comment>
<dbReference type="EMBL" id="MU859180">
    <property type="protein sequence ID" value="KAK3950364.1"/>
    <property type="molecule type" value="Genomic_DNA"/>
</dbReference>
<accession>A0AAN6NQR5</accession>
<organism evidence="2 3">
    <name type="scientific">Pseudoneurospora amorphoporcata</name>
    <dbReference type="NCBI Taxonomy" id="241081"/>
    <lineage>
        <taxon>Eukaryota</taxon>
        <taxon>Fungi</taxon>
        <taxon>Dikarya</taxon>
        <taxon>Ascomycota</taxon>
        <taxon>Pezizomycotina</taxon>
        <taxon>Sordariomycetes</taxon>
        <taxon>Sordariomycetidae</taxon>
        <taxon>Sordariales</taxon>
        <taxon>Sordariaceae</taxon>
        <taxon>Pseudoneurospora</taxon>
    </lineage>
</organism>
<reference evidence="2" key="2">
    <citation type="submission" date="2023-06" db="EMBL/GenBank/DDBJ databases">
        <authorList>
            <consortium name="Lawrence Berkeley National Laboratory"/>
            <person name="Mondo S.J."/>
            <person name="Hensen N."/>
            <person name="Bonometti L."/>
            <person name="Westerberg I."/>
            <person name="Brannstrom I.O."/>
            <person name="Guillou S."/>
            <person name="Cros-Aarteil S."/>
            <person name="Calhoun S."/>
            <person name="Haridas S."/>
            <person name="Kuo A."/>
            <person name="Pangilinan J."/>
            <person name="Riley R."/>
            <person name="Labutti K."/>
            <person name="Andreopoulos B."/>
            <person name="Lipzen A."/>
            <person name="Chen C."/>
            <person name="Yanf M."/>
            <person name="Daum C."/>
            <person name="Ng V."/>
            <person name="Clum A."/>
            <person name="Steindorff A."/>
            <person name="Ohm R."/>
            <person name="Martin F."/>
            <person name="Silar P."/>
            <person name="Natvig D."/>
            <person name="Lalanne C."/>
            <person name="Gautier V."/>
            <person name="Ament-Velasquez S.L."/>
            <person name="Kruys A."/>
            <person name="Hutchinson M.I."/>
            <person name="Powell A.J."/>
            <person name="Barry K."/>
            <person name="Miller A.N."/>
            <person name="Grigoriev I.V."/>
            <person name="Debuchy R."/>
            <person name="Gladieux P."/>
            <person name="Thoren M.H."/>
            <person name="Johannesson H."/>
        </authorList>
    </citation>
    <scope>NUCLEOTIDE SEQUENCE</scope>
    <source>
        <strain evidence="2">CBS 626.80</strain>
    </source>
</reference>
<evidence type="ECO:0000313" key="2">
    <source>
        <dbReference type="EMBL" id="KAK3950364.1"/>
    </source>
</evidence>